<keyword evidence="2" id="KW-0808">Transferase</keyword>
<accession>A0A9Q4EKS0</accession>
<gene>
    <name evidence="2" type="ORF">MOF03_10510</name>
</gene>
<evidence type="ECO:0000313" key="3">
    <source>
        <dbReference type="Proteomes" id="UP001073053"/>
    </source>
</evidence>
<dbReference type="EC" id="2.3.1.-" evidence="2"/>
<reference evidence="2" key="1">
    <citation type="submission" date="2022-02" db="EMBL/GenBank/DDBJ databases">
        <title>Crop Bioprotection Bacillus Genome Sequencing.</title>
        <authorList>
            <person name="Dunlap C."/>
        </authorList>
    </citation>
    <scope>NUCLEOTIDE SEQUENCE</scope>
    <source>
        <strain evidence="2">EC49O2N-C10</strain>
    </source>
</reference>
<proteinExistence type="predicted"/>
<sequence length="148" mass="17066">MASIDSFHFLKESDLNIIENWFENENVRRRMDGLLPLHQWYARVSNEENNAVMMAYDQLLPAGMVIIEFVDDKAYIGLIVNPQHHLQGYGKRILRKLIDDPNFARGSEWAACIEEDNQISLSCFKAAGFTSVETEPDEDGFFTLTLRH</sequence>
<comment type="caution">
    <text evidence="2">The sequence shown here is derived from an EMBL/GenBank/DDBJ whole genome shotgun (WGS) entry which is preliminary data.</text>
</comment>
<dbReference type="Proteomes" id="UP001073053">
    <property type="component" value="Unassembled WGS sequence"/>
</dbReference>
<dbReference type="RefSeq" id="WP_268498607.1">
    <property type="nucleotide sequence ID" value="NZ_JALAVZ010000015.1"/>
</dbReference>
<dbReference type="Pfam" id="PF00583">
    <property type="entry name" value="Acetyltransf_1"/>
    <property type="match status" value="1"/>
</dbReference>
<feature type="domain" description="N-acetyltransferase" evidence="1">
    <location>
        <begin position="5"/>
        <end position="148"/>
    </location>
</feature>
<dbReference type="SUPFAM" id="SSF55729">
    <property type="entry name" value="Acyl-CoA N-acyltransferases (Nat)"/>
    <property type="match status" value="1"/>
</dbReference>
<dbReference type="InterPro" id="IPR000182">
    <property type="entry name" value="GNAT_dom"/>
</dbReference>
<dbReference type="InterPro" id="IPR016181">
    <property type="entry name" value="Acyl_CoA_acyltransferase"/>
</dbReference>
<dbReference type="GO" id="GO:0016747">
    <property type="term" value="F:acyltransferase activity, transferring groups other than amino-acyl groups"/>
    <property type="evidence" value="ECO:0007669"/>
    <property type="project" value="InterPro"/>
</dbReference>
<dbReference type="PROSITE" id="PS51186">
    <property type="entry name" value="GNAT"/>
    <property type="match status" value="1"/>
</dbReference>
<evidence type="ECO:0000259" key="1">
    <source>
        <dbReference type="PROSITE" id="PS51186"/>
    </source>
</evidence>
<dbReference type="Gene3D" id="3.40.630.30">
    <property type="match status" value="1"/>
</dbReference>
<dbReference type="CDD" id="cd04301">
    <property type="entry name" value="NAT_SF"/>
    <property type="match status" value="1"/>
</dbReference>
<name>A0A9Q4EKS0_9BACI</name>
<organism evidence="2 3">
    <name type="scientific">Bacillus halotolerans</name>
    <dbReference type="NCBI Taxonomy" id="260554"/>
    <lineage>
        <taxon>Bacteria</taxon>
        <taxon>Bacillati</taxon>
        <taxon>Bacillota</taxon>
        <taxon>Bacilli</taxon>
        <taxon>Bacillales</taxon>
        <taxon>Bacillaceae</taxon>
        <taxon>Bacillus</taxon>
    </lineage>
</organism>
<dbReference type="AlphaFoldDB" id="A0A9Q4EKS0"/>
<keyword evidence="2" id="KW-0012">Acyltransferase</keyword>
<protein>
    <submittedName>
        <fullName evidence="2">GNAT family N-acetyltransferase</fullName>
        <ecNumber evidence="2">2.3.1.-</ecNumber>
    </submittedName>
</protein>
<dbReference type="EMBL" id="JALAWA010000005">
    <property type="protein sequence ID" value="MCY9185075.1"/>
    <property type="molecule type" value="Genomic_DNA"/>
</dbReference>
<evidence type="ECO:0000313" key="2">
    <source>
        <dbReference type="EMBL" id="MCY9185075.1"/>
    </source>
</evidence>